<dbReference type="Gene3D" id="1.10.630.10">
    <property type="entry name" value="Cytochrome P450"/>
    <property type="match status" value="1"/>
</dbReference>
<gene>
    <name evidence="5" type="ORF">DHEL01_v209524</name>
</gene>
<name>A0A2P5HP94_DIAHE</name>
<dbReference type="GO" id="GO:0016705">
    <property type="term" value="F:oxidoreductase activity, acting on paired donors, with incorporation or reduction of molecular oxygen"/>
    <property type="evidence" value="ECO:0007669"/>
    <property type="project" value="InterPro"/>
</dbReference>
<dbReference type="OrthoDB" id="1470350at2759"/>
<keyword evidence="2" id="KW-0349">Heme</keyword>
<dbReference type="GO" id="GO:0020037">
    <property type="term" value="F:heme binding"/>
    <property type="evidence" value="ECO:0007669"/>
    <property type="project" value="InterPro"/>
</dbReference>
<sequence length="156" mass="17722">MALVEILDGLPVGVQRLIPKIVTISVLYVSWRVWRFSISPALNPRSPKPLPYLVPFFGNVMSMARNAGATFTHGREHFGNSREIFTVTVMGEEMYIATSPSDVAAVYRDTQRLEFDAFIRDVMADFGCTKETLEKMFDSTGKPKHWMDTTHDDFKL</sequence>
<comment type="similarity">
    <text evidence="1">Belongs to the cytochrome P450 family.</text>
</comment>
<protein>
    <recommendedName>
        <fullName evidence="7">Cytochrome P450</fullName>
    </recommendedName>
</protein>
<keyword evidence="3" id="KW-0479">Metal-binding</keyword>
<evidence type="ECO:0000256" key="1">
    <source>
        <dbReference type="ARBA" id="ARBA00010617"/>
    </source>
</evidence>
<dbReference type="EMBL" id="MAVT02001088">
    <property type="protein sequence ID" value="POS72084.1"/>
    <property type="molecule type" value="Genomic_DNA"/>
</dbReference>
<dbReference type="PANTHER" id="PTHR24304:SF2">
    <property type="entry name" value="24-HYDROXYCHOLESTEROL 7-ALPHA-HYDROXYLASE"/>
    <property type="match status" value="1"/>
</dbReference>
<comment type="caution">
    <text evidence="5">The sequence shown here is derived from an EMBL/GenBank/DDBJ whole genome shotgun (WGS) entry which is preliminary data.</text>
</comment>
<evidence type="ECO:0000256" key="4">
    <source>
        <dbReference type="ARBA" id="ARBA00023004"/>
    </source>
</evidence>
<evidence type="ECO:0000313" key="5">
    <source>
        <dbReference type="EMBL" id="POS72084.1"/>
    </source>
</evidence>
<accession>A0A2P5HP94</accession>
<keyword evidence="4" id="KW-0408">Iron</keyword>
<dbReference type="Proteomes" id="UP000094444">
    <property type="component" value="Unassembled WGS sequence"/>
</dbReference>
<proteinExistence type="inferred from homology"/>
<dbReference type="InterPro" id="IPR050529">
    <property type="entry name" value="CYP450_sterol_14alpha_dmase"/>
</dbReference>
<evidence type="ECO:0000313" key="6">
    <source>
        <dbReference type="Proteomes" id="UP000094444"/>
    </source>
</evidence>
<dbReference type="STRING" id="158607.A0A2P5HP94"/>
<dbReference type="SUPFAM" id="SSF48264">
    <property type="entry name" value="Cytochrome P450"/>
    <property type="match status" value="1"/>
</dbReference>
<dbReference type="GO" id="GO:0005506">
    <property type="term" value="F:iron ion binding"/>
    <property type="evidence" value="ECO:0007669"/>
    <property type="project" value="InterPro"/>
</dbReference>
<reference evidence="5" key="1">
    <citation type="submission" date="2017-09" db="EMBL/GenBank/DDBJ databases">
        <title>Polyketide synthases of a Diaporthe helianthi virulent isolate.</title>
        <authorList>
            <person name="Baroncelli R."/>
        </authorList>
    </citation>
    <scope>NUCLEOTIDE SEQUENCE [LARGE SCALE GENOMIC DNA]</scope>
    <source>
        <strain evidence="5">7/96</strain>
    </source>
</reference>
<evidence type="ECO:0000256" key="3">
    <source>
        <dbReference type="ARBA" id="ARBA00022723"/>
    </source>
</evidence>
<dbReference type="AlphaFoldDB" id="A0A2P5HP94"/>
<dbReference type="InterPro" id="IPR036396">
    <property type="entry name" value="Cyt_P450_sf"/>
</dbReference>
<keyword evidence="6" id="KW-1185">Reference proteome</keyword>
<evidence type="ECO:0000256" key="2">
    <source>
        <dbReference type="ARBA" id="ARBA00022617"/>
    </source>
</evidence>
<dbReference type="PANTHER" id="PTHR24304">
    <property type="entry name" value="CYTOCHROME P450 FAMILY 7"/>
    <property type="match status" value="1"/>
</dbReference>
<evidence type="ECO:0008006" key="7">
    <source>
        <dbReference type="Google" id="ProtNLM"/>
    </source>
</evidence>
<dbReference type="InParanoid" id="A0A2P5HP94"/>
<organism evidence="5 6">
    <name type="scientific">Diaporthe helianthi</name>
    <dbReference type="NCBI Taxonomy" id="158607"/>
    <lineage>
        <taxon>Eukaryota</taxon>
        <taxon>Fungi</taxon>
        <taxon>Dikarya</taxon>
        <taxon>Ascomycota</taxon>
        <taxon>Pezizomycotina</taxon>
        <taxon>Sordariomycetes</taxon>
        <taxon>Sordariomycetidae</taxon>
        <taxon>Diaporthales</taxon>
        <taxon>Diaporthaceae</taxon>
        <taxon>Diaporthe</taxon>
    </lineage>
</organism>
<dbReference type="GO" id="GO:0008395">
    <property type="term" value="F:steroid hydroxylase activity"/>
    <property type="evidence" value="ECO:0007669"/>
    <property type="project" value="TreeGrafter"/>
</dbReference>